<keyword evidence="6" id="KW-0408">Iron</keyword>
<dbReference type="GO" id="GO:0031418">
    <property type="term" value="F:L-ascorbic acid binding"/>
    <property type="evidence" value="ECO:0007669"/>
    <property type="project" value="UniProtKB-KW"/>
</dbReference>
<comment type="caution">
    <text evidence="9">The sequence shown here is derived from an EMBL/GenBank/DDBJ whole genome shotgun (WGS) entry which is preliminary data.</text>
</comment>
<dbReference type="GO" id="GO:0005783">
    <property type="term" value="C:endoplasmic reticulum"/>
    <property type="evidence" value="ECO:0007669"/>
    <property type="project" value="TreeGrafter"/>
</dbReference>
<dbReference type="PANTHER" id="PTHR10869:SF246">
    <property type="entry name" value="TRANSMEMBRANE PROLYL 4-HYDROXYLASE"/>
    <property type="match status" value="1"/>
</dbReference>
<gene>
    <name evidence="9" type="ORF">P5673_021522</name>
</gene>
<evidence type="ECO:0000256" key="6">
    <source>
        <dbReference type="ARBA" id="ARBA00023004"/>
    </source>
</evidence>
<comment type="cofactor">
    <cofactor evidence="1">
        <name>L-ascorbate</name>
        <dbReference type="ChEBI" id="CHEBI:38290"/>
    </cofactor>
</comment>
<dbReference type="InterPro" id="IPR018247">
    <property type="entry name" value="EF_Hand_1_Ca_BS"/>
</dbReference>
<dbReference type="SMART" id="SM00702">
    <property type="entry name" value="P4Hc"/>
    <property type="match status" value="1"/>
</dbReference>
<keyword evidence="7" id="KW-0732">Signal</keyword>
<keyword evidence="2" id="KW-0479">Metal-binding</keyword>
<dbReference type="InterPro" id="IPR002048">
    <property type="entry name" value="EF_hand_dom"/>
</dbReference>
<dbReference type="AlphaFoldDB" id="A0AAD9Q8B6"/>
<evidence type="ECO:0000256" key="7">
    <source>
        <dbReference type="SAM" id="SignalP"/>
    </source>
</evidence>
<dbReference type="PROSITE" id="PS50222">
    <property type="entry name" value="EF_HAND_2"/>
    <property type="match status" value="1"/>
</dbReference>
<dbReference type="InterPro" id="IPR006620">
    <property type="entry name" value="Pro_4_hyd_alph"/>
</dbReference>
<dbReference type="Gene3D" id="2.60.120.620">
    <property type="entry name" value="q2cbj1_9rhob like domain"/>
    <property type="match status" value="2"/>
</dbReference>
<keyword evidence="3" id="KW-0847">Vitamin C</keyword>
<dbReference type="InterPro" id="IPR045054">
    <property type="entry name" value="P4HA-like"/>
</dbReference>
<dbReference type="Pfam" id="PF13640">
    <property type="entry name" value="2OG-FeII_Oxy_3"/>
    <property type="match status" value="1"/>
</dbReference>
<keyword evidence="4" id="KW-0223">Dioxygenase</keyword>
<dbReference type="GO" id="GO:0005509">
    <property type="term" value="F:calcium ion binding"/>
    <property type="evidence" value="ECO:0007669"/>
    <property type="project" value="InterPro"/>
</dbReference>
<dbReference type="EMBL" id="JARQWQ010000055">
    <property type="protein sequence ID" value="KAK2556601.1"/>
    <property type="molecule type" value="Genomic_DNA"/>
</dbReference>
<evidence type="ECO:0000256" key="4">
    <source>
        <dbReference type="ARBA" id="ARBA00022964"/>
    </source>
</evidence>
<dbReference type="InterPro" id="IPR044862">
    <property type="entry name" value="Pro_4_hyd_alph_FE2OG_OXY"/>
</dbReference>
<evidence type="ECO:0000256" key="2">
    <source>
        <dbReference type="ARBA" id="ARBA00022723"/>
    </source>
</evidence>
<evidence type="ECO:0000259" key="8">
    <source>
        <dbReference type="PROSITE" id="PS50222"/>
    </source>
</evidence>
<reference evidence="9" key="2">
    <citation type="journal article" date="2023" name="Science">
        <title>Genomic signatures of disease resistance in endangered staghorn corals.</title>
        <authorList>
            <person name="Vollmer S.V."/>
            <person name="Selwyn J.D."/>
            <person name="Despard B.A."/>
            <person name="Roesel C.L."/>
        </authorList>
    </citation>
    <scope>NUCLEOTIDE SEQUENCE</scope>
    <source>
        <strain evidence="9">K2</strain>
    </source>
</reference>
<evidence type="ECO:0000256" key="3">
    <source>
        <dbReference type="ARBA" id="ARBA00022896"/>
    </source>
</evidence>
<evidence type="ECO:0000313" key="10">
    <source>
        <dbReference type="Proteomes" id="UP001249851"/>
    </source>
</evidence>
<reference evidence="9" key="1">
    <citation type="journal article" date="2023" name="G3 (Bethesda)">
        <title>Whole genome assembly and annotation of the endangered Caribbean coral Acropora cervicornis.</title>
        <authorList>
            <person name="Selwyn J.D."/>
            <person name="Vollmer S.V."/>
        </authorList>
    </citation>
    <scope>NUCLEOTIDE SEQUENCE</scope>
    <source>
        <strain evidence="9">K2</strain>
    </source>
</reference>
<evidence type="ECO:0000256" key="1">
    <source>
        <dbReference type="ARBA" id="ARBA00001961"/>
    </source>
</evidence>
<organism evidence="9 10">
    <name type="scientific">Acropora cervicornis</name>
    <name type="common">Staghorn coral</name>
    <dbReference type="NCBI Taxonomy" id="6130"/>
    <lineage>
        <taxon>Eukaryota</taxon>
        <taxon>Metazoa</taxon>
        <taxon>Cnidaria</taxon>
        <taxon>Anthozoa</taxon>
        <taxon>Hexacorallia</taxon>
        <taxon>Scleractinia</taxon>
        <taxon>Astrocoeniina</taxon>
        <taxon>Acroporidae</taxon>
        <taxon>Acropora</taxon>
    </lineage>
</organism>
<keyword evidence="5" id="KW-0560">Oxidoreductase</keyword>
<dbReference type="PANTHER" id="PTHR10869">
    <property type="entry name" value="PROLYL 4-HYDROXYLASE ALPHA SUBUNIT"/>
    <property type="match status" value="1"/>
</dbReference>
<evidence type="ECO:0000313" key="9">
    <source>
        <dbReference type="EMBL" id="KAK2556601.1"/>
    </source>
</evidence>
<keyword evidence="9" id="KW-0472">Membrane</keyword>
<protein>
    <submittedName>
        <fullName evidence="9">Transmembrane prolyl 4-hydroxylase</fullName>
    </submittedName>
</protein>
<dbReference type="PROSITE" id="PS00018">
    <property type="entry name" value="EF_HAND_1"/>
    <property type="match status" value="1"/>
</dbReference>
<keyword evidence="10" id="KW-1185">Reference proteome</keyword>
<name>A0AAD9Q8B6_ACRCE</name>
<dbReference type="GO" id="GO:0005506">
    <property type="term" value="F:iron ion binding"/>
    <property type="evidence" value="ECO:0007669"/>
    <property type="project" value="InterPro"/>
</dbReference>
<accession>A0AAD9Q8B6</accession>
<dbReference type="Proteomes" id="UP001249851">
    <property type="component" value="Unassembled WGS sequence"/>
</dbReference>
<dbReference type="GO" id="GO:0004656">
    <property type="term" value="F:procollagen-proline 4-dioxygenase activity"/>
    <property type="evidence" value="ECO:0007669"/>
    <property type="project" value="TreeGrafter"/>
</dbReference>
<evidence type="ECO:0000256" key="5">
    <source>
        <dbReference type="ARBA" id="ARBA00023002"/>
    </source>
</evidence>
<keyword evidence="9" id="KW-0812">Transmembrane</keyword>
<sequence>MSLRIQLFFVCFFILKCQLRKSNGLDIQPTEGETCSASSEGQKEDEKIPCFKKGLYSPEEVRLPRREAISLGHMETVHIDEKKTLKLVTRSLKPPIFEIADFLNNEDCNHLISLAKRNGLEKSIVGSDRARVTREGFNKTLTEKQTQLLCRRIMRFDSNKDGNVSLHEFSGYAYRMTRALADLNDLRKVYATLLPEGTSVFNLENCYTKLNRTNFVEFQYQLYSMEPLSQFKIRHSEHSWVDLEEDKDPVLKRMKRTIAAVSQISVSRIEHSESMQTAITTHIMTLPYITILIYLNDVAKGGETVFPIADREDQLNPKTHNRNPAEDCSNGSLVIKPVKGRALMWYNNFLDEETGKMGEIDKRSLHAACDVVEGEKWVANMWINAPRADETT</sequence>
<feature type="domain" description="EF-hand" evidence="8">
    <location>
        <begin position="144"/>
        <end position="179"/>
    </location>
</feature>
<feature type="chain" id="PRO_5042001523" evidence="7">
    <location>
        <begin position="25"/>
        <end position="392"/>
    </location>
</feature>
<proteinExistence type="predicted"/>
<feature type="signal peptide" evidence="7">
    <location>
        <begin position="1"/>
        <end position="24"/>
    </location>
</feature>